<protein>
    <submittedName>
        <fullName evidence="2">Uncharacterized protein</fullName>
    </submittedName>
</protein>
<dbReference type="EMBL" id="CM000620">
    <property type="protein sequence ID" value="EEC45295.1"/>
    <property type="molecule type" value="Genomic_DNA"/>
</dbReference>
<gene>
    <name evidence="2" type="ORF">PHATRDRAFT_39107</name>
</gene>
<dbReference type="GeneID" id="7194816"/>
<dbReference type="KEGG" id="pti:PHATRDRAFT_39107"/>
<dbReference type="Proteomes" id="UP000000759">
    <property type="component" value="Chromosome 18"/>
</dbReference>
<reference evidence="2 3" key="1">
    <citation type="journal article" date="2008" name="Nature">
        <title>The Phaeodactylum genome reveals the evolutionary history of diatom genomes.</title>
        <authorList>
            <person name="Bowler C."/>
            <person name="Allen A.E."/>
            <person name="Badger J.H."/>
            <person name="Grimwood J."/>
            <person name="Jabbari K."/>
            <person name="Kuo A."/>
            <person name="Maheswari U."/>
            <person name="Martens C."/>
            <person name="Maumus F."/>
            <person name="Otillar R.P."/>
            <person name="Rayko E."/>
            <person name="Salamov A."/>
            <person name="Vandepoele K."/>
            <person name="Beszteri B."/>
            <person name="Gruber A."/>
            <person name="Heijde M."/>
            <person name="Katinka M."/>
            <person name="Mock T."/>
            <person name="Valentin K."/>
            <person name="Verret F."/>
            <person name="Berges J.A."/>
            <person name="Brownlee C."/>
            <person name="Cadoret J.P."/>
            <person name="Chiovitti A."/>
            <person name="Choi C.J."/>
            <person name="Coesel S."/>
            <person name="De Martino A."/>
            <person name="Detter J.C."/>
            <person name="Durkin C."/>
            <person name="Falciatore A."/>
            <person name="Fournet J."/>
            <person name="Haruta M."/>
            <person name="Huysman M.J."/>
            <person name="Jenkins B.D."/>
            <person name="Jiroutova K."/>
            <person name="Jorgensen R.E."/>
            <person name="Joubert Y."/>
            <person name="Kaplan A."/>
            <person name="Kroger N."/>
            <person name="Kroth P.G."/>
            <person name="La Roche J."/>
            <person name="Lindquist E."/>
            <person name="Lommer M."/>
            <person name="Martin-Jezequel V."/>
            <person name="Lopez P.J."/>
            <person name="Lucas S."/>
            <person name="Mangogna M."/>
            <person name="McGinnis K."/>
            <person name="Medlin L.K."/>
            <person name="Montsant A."/>
            <person name="Oudot-Le Secq M.P."/>
            <person name="Napoli C."/>
            <person name="Obornik M."/>
            <person name="Parker M.S."/>
            <person name="Petit J.L."/>
            <person name="Porcel B.M."/>
            <person name="Poulsen N."/>
            <person name="Robison M."/>
            <person name="Rychlewski L."/>
            <person name="Rynearson T.A."/>
            <person name="Schmutz J."/>
            <person name="Shapiro H."/>
            <person name="Siaut M."/>
            <person name="Stanley M."/>
            <person name="Sussman M.R."/>
            <person name="Taylor A.R."/>
            <person name="Vardi A."/>
            <person name="von Dassow P."/>
            <person name="Vyverman W."/>
            <person name="Willis A."/>
            <person name="Wyrwicz L.S."/>
            <person name="Rokhsar D.S."/>
            <person name="Weissenbach J."/>
            <person name="Armbrust E.V."/>
            <person name="Green B.R."/>
            <person name="Van de Peer Y."/>
            <person name="Grigoriev I.V."/>
        </authorList>
    </citation>
    <scope>NUCLEOTIDE SEQUENCE [LARGE SCALE GENOMIC DNA]</scope>
    <source>
        <strain evidence="2 3">CCAP 1055/1</strain>
    </source>
</reference>
<evidence type="ECO:0000313" key="3">
    <source>
        <dbReference type="Proteomes" id="UP000000759"/>
    </source>
</evidence>
<sequence>MSRTSNSYHHRHQAYFHPHEDEFAAPSTPFYHQFHDVFTPVPSRTSRYCFEEKDVRHLSAPPMLQTCLAVEECPKASTSPPSRRLPSSPLVKRSSTPAPTPSCTRSSATASPSPAISLDDEAIWSCDSGDTFECPFDYYEKVLEHAKTYGFTIARSFERYWEEDQQKFGVVVKKGYIYCNVLKCQRGRRGCCFGIRFVHVPKRGVYKINKCNGTHLHELAVGQHNNGRRRAPVVTQKGCKRLRVETSPENKTVSAAVFAAPGMKPMLRTKGEPWGYPDEYFSCTSVLGRSSYYT</sequence>
<keyword evidence="3" id="KW-1185">Reference proteome</keyword>
<dbReference type="HOGENOM" id="CLU_066987_0_0_1"/>
<feature type="region of interest" description="Disordered" evidence="1">
    <location>
        <begin position="74"/>
        <end position="114"/>
    </location>
</feature>
<organism evidence="2 3">
    <name type="scientific">Phaeodactylum tricornutum (strain CCAP 1055/1)</name>
    <dbReference type="NCBI Taxonomy" id="556484"/>
    <lineage>
        <taxon>Eukaryota</taxon>
        <taxon>Sar</taxon>
        <taxon>Stramenopiles</taxon>
        <taxon>Ochrophyta</taxon>
        <taxon>Bacillariophyta</taxon>
        <taxon>Bacillariophyceae</taxon>
        <taxon>Bacillariophycidae</taxon>
        <taxon>Naviculales</taxon>
        <taxon>Phaeodactylaceae</taxon>
        <taxon>Phaeodactylum</taxon>
    </lineage>
</organism>
<dbReference type="PaxDb" id="2850-Phatr39107"/>
<dbReference type="AlphaFoldDB" id="B7G7U8"/>
<reference evidence="3" key="2">
    <citation type="submission" date="2008-08" db="EMBL/GenBank/DDBJ databases">
        <authorList>
            <consortium name="Diatom Consortium"/>
            <person name="Grigoriev I."/>
            <person name="Grimwood J."/>
            <person name="Kuo A."/>
            <person name="Otillar R.P."/>
            <person name="Salamov A."/>
            <person name="Detter J.C."/>
            <person name="Lindquist E."/>
            <person name="Shapiro H."/>
            <person name="Lucas S."/>
            <person name="Glavina del Rio T."/>
            <person name="Pitluck S."/>
            <person name="Rokhsar D."/>
            <person name="Bowler C."/>
        </authorList>
    </citation>
    <scope>GENOME REANNOTATION</scope>
    <source>
        <strain evidence="3">CCAP 1055/1</strain>
    </source>
</reference>
<feature type="compositionally biased region" description="Low complexity" evidence="1">
    <location>
        <begin position="77"/>
        <end position="114"/>
    </location>
</feature>
<evidence type="ECO:0000256" key="1">
    <source>
        <dbReference type="SAM" id="MobiDB-lite"/>
    </source>
</evidence>
<dbReference type="RefSeq" id="XP_002183077.1">
    <property type="nucleotide sequence ID" value="XM_002183041.1"/>
</dbReference>
<proteinExistence type="predicted"/>
<dbReference type="InParanoid" id="B7G7U8"/>
<accession>B7G7U8</accession>
<evidence type="ECO:0000313" key="2">
    <source>
        <dbReference type="EMBL" id="EEC45295.1"/>
    </source>
</evidence>
<name>B7G7U8_PHATC</name>